<keyword evidence="4" id="KW-0804">Transcription</keyword>
<dbReference type="GO" id="GO:0006355">
    <property type="term" value="P:regulation of DNA-templated transcription"/>
    <property type="evidence" value="ECO:0007669"/>
    <property type="project" value="TreeGrafter"/>
</dbReference>
<proteinExistence type="inferred from homology"/>
<dbReference type="EMBL" id="JAAIVB010000045">
    <property type="protein sequence ID" value="NEX62211.1"/>
    <property type="molecule type" value="Genomic_DNA"/>
</dbReference>
<name>A0A6B3SNB0_9BURK</name>
<organism evidence="5 6">
    <name type="scientific">Noviherbaspirillum galbum</name>
    <dbReference type="NCBI Taxonomy" id="2709383"/>
    <lineage>
        <taxon>Bacteria</taxon>
        <taxon>Pseudomonadati</taxon>
        <taxon>Pseudomonadota</taxon>
        <taxon>Betaproteobacteria</taxon>
        <taxon>Burkholderiales</taxon>
        <taxon>Oxalobacteraceae</taxon>
        <taxon>Noviherbaspirillum</taxon>
    </lineage>
</organism>
<comment type="similarity">
    <text evidence="1">Belongs to the LysR transcriptional regulatory family.</text>
</comment>
<dbReference type="PANTHER" id="PTHR30118">
    <property type="entry name" value="HTH-TYPE TRANSCRIPTIONAL REGULATOR LEUO-RELATED"/>
    <property type="match status" value="1"/>
</dbReference>
<gene>
    <name evidence="5" type="ORF">G3574_14075</name>
</gene>
<dbReference type="InterPro" id="IPR050389">
    <property type="entry name" value="LysR-type_TF"/>
</dbReference>
<dbReference type="GO" id="GO:0003677">
    <property type="term" value="F:DNA binding"/>
    <property type="evidence" value="ECO:0007669"/>
    <property type="project" value="UniProtKB-KW"/>
</dbReference>
<sequence length="170" mass="18546">MSHTFARVREIVGDPRLVRAGRKLEVTPRALELKEPVSQLLAQAGALFDRSEGSIANIRRSFDTHSPDGVSVVFGAPLSLASQELMPVASTCFVSATDNDSSALREGRIYLDNGTFRNIDPEIQIAPLAKQRILDAVRAGHTLLKGKLTAKRYAAERDVAVAHSRAKAQW</sequence>
<dbReference type="AlphaFoldDB" id="A0A6B3SNB0"/>
<dbReference type="Proteomes" id="UP000482155">
    <property type="component" value="Unassembled WGS sequence"/>
</dbReference>
<evidence type="ECO:0000256" key="3">
    <source>
        <dbReference type="ARBA" id="ARBA00023125"/>
    </source>
</evidence>
<evidence type="ECO:0000313" key="6">
    <source>
        <dbReference type="Proteomes" id="UP000482155"/>
    </source>
</evidence>
<evidence type="ECO:0000313" key="5">
    <source>
        <dbReference type="EMBL" id="NEX62211.1"/>
    </source>
</evidence>
<evidence type="ECO:0000256" key="2">
    <source>
        <dbReference type="ARBA" id="ARBA00023015"/>
    </source>
</evidence>
<keyword evidence="6" id="KW-1185">Reference proteome</keyword>
<accession>A0A6B3SNB0</accession>
<reference evidence="5 6" key="1">
    <citation type="submission" date="2020-02" db="EMBL/GenBank/DDBJ databases">
        <authorList>
            <person name="Kim M.K."/>
        </authorList>
    </citation>
    <scope>NUCLEOTIDE SEQUENCE [LARGE SCALE GENOMIC DNA]</scope>
    <source>
        <strain evidence="5 6">17J57-3</strain>
    </source>
</reference>
<keyword evidence="3" id="KW-0238">DNA-binding</keyword>
<protein>
    <submittedName>
        <fullName evidence="5">Uncharacterized protein</fullName>
    </submittedName>
</protein>
<dbReference type="PANTHER" id="PTHR30118:SF15">
    <property type="entry name" value="TRANSCRIPTIONAL REGULATORY PROTEIN"/>
    <property type="match status" value="1"/>
</dbReference>
<comment type="caution">
    <text evidence="5">The sequence shown here is derived from an EMBL/GenBank/DDBJ whole genome shotgun (WGS) entry which is preliminary data.</text>
</comment>
<evidence type="ECO:0000256" key="1">
    <source>
        <dbReference type="ARBA" id="ARBA00009437"/>
    </source>
</evidence>
<evidence type="ECO:0000256" key="4">
    <source>
        <dbReference type="ARBA" id="ARBA00023163"/>
    </source>
</evidence>
<dbReference type="RefSeq" id="WP_163964193.1">
    <property type="nucleotide sequence ID" value="NZ_JAAIVB010000045.1"/>
</dbReference>
<dbReference type="Gene3D" id="3.40.190.10">
    <property type="entry name" value="Periplasmic binding protein-like II"/>
    <property type="match status" value="2"/>
</dbReference>
<keyword evidence="2" id="KW-0805">Transcription regulation</keyword>